<dbReference type="GO" id="GO:0003677">
    <property type="term" value="F:DNA binding"/>
    <property type="evidence" value="ECO:0007669"/>
    <property type="project" value="UniProtKB-KW"/>
</dbReference>
<dbReference type="PANTHER" id="PTHR30461">
    <property type="entry name" value="DNA-INVERTASE FROM LAMBDOID PROPHAGE"/>
    <property type="match status" value="1"/>
</dbReference>
<dbReference type="Pfam" id="PF13408">
    <property type="entry name" value="Zn_ribbon_recom"/>
    <property type="match status" value="1"/>
</dbReference>
<comment type="caution">
    <text evidence="5">The sequence shown here is derived from an EMBL/GenBank/DDBJ whole genome shotgun (WGS) entry which is preliminary data.</text>
</comment>
<sequence>MEGVAVVVSKRAVIYMRQSTYREESISLELQEAACRQYARAQGYEVVAVEADPGISGRTFDRPAVRRVMGMVEEKRVDVIILWKWSRLSRSRKDWAVAADTVEQAGGAIESATEAIDTSTSTGRLARGVMVEFAAFESERIGDGWREAHARRLAAGRPANGKARFGYQYDRDQKLHMPDPITGPILADAYRRYLSGESVYSLTQWIRSTGAEPAAGYGSVMAAPWHSRTLRRVLDSGFGAGKLLVKGEYLDGAHEPVITPGEWTRYRRRREERAARPRGERSEYLLSGLIRCGVCGGRMQYSKRPARESGPQIRCRESVEGRAHGQGITLAVHAERAVETWVGEAAAELEGTVDLDVPQTVQDPTGVLERELEKTYDAMGRLAMRLAEEKISEEAHSRAAATFESRLCQLQGDLEAARERAAAPPPLERDVIRLAEDWLLLDVPARREELTLLLEDITVTPGGRYGKVRVEVHPRVREPRSFEYVSR</sequence>
<dbReference type="InterPro" id="IPR025827">
    <property type="entry name" value="Zn_ribbon_recom_dom"/>
</dbReference>
<accession>A0A2U2RHH4</accession>
<dbReference type="InterPro" id="IPR036162">
    <property type="entry name" value="Resolvase-like_N_sf"/>
</dbReference>
<dbReference type="InterPro" id="IPR050639">
    <property type="entry name" value="SSR_resolvase"/>
</dbReference>
<dbReference type="InterPro" id="IPR038109">
    <property type="entry name" value="DNA_bind_recomb_sf"/>
</dbReference>
<evidence type="ECO:0000256" key="1">
    <source>
        <dbReference type="ARBA" id="ARBA00023125"/>
    </source>
</evidence>
<dbReference type="RefSeq" id="WP_109276687.1">
    <property type="nucleotide sequence ID" value="NZ_QFKX01000006.1"/>
</dbReference>
<dbReference type="InterPro" id="IPR011109">
    <property type="entry name" value="DNA_bind_recombinase_dom"/>
</dbReference>
<evidence type="ECO:0000313" key="5">
    <source>
        <dbReference type="EMBL" id="PWH05225.1"/>
    </source>
</evidence>
<keyword evidence="6" id="KW-1185">Reference proteome</keyword>
<evidence type="ECO:0000313" key="6">
    <source>
        <dbReference type="Proteomes" id="UP000245590"/>
    </source>
</evidence>
<dbReference type="AlphaFoldDB" id="A0A2U2RHH4"/>
<dbReference type="PROSITE" id="PS51736">
    <property type="entry name" value="RECOMBINASES_3"/>
    <property type="match status" value="1"/>
</dbReference>
<dbReference type="PANTHER" id="PTHR30461:SF2">
    <property type="entry name" value="SERINE RECOMBINASE PINE-RELATED"/>
    <property type="match status" value="1"/>
</dbReference>
<dbReference type="Pfam" id="PF07508">
    <property type="entry name" value="Recombinase"/>
    <property type="match status" value="1"/>
</dbReference>
<dbReference type="EMBL" id="QFKX01000006">
    <property type="protein sequence ID" value="PWH05225.1"/>
    <property type="molecule type" value="Genomic_DNA"/>
</dbReference>
<gene>
    <name evidence="5" type="ORF">DEO23_14185</name>
</gene>
<name>A0A2U2RHH4_9MICO</name>
<evidence type="ECO:0000256" key="2">
    <source>
        <dbReference type="ARBA" id="ARBA00023172"/>
    </source>
</evidence>
<keyword evidence="2" id="KW-0233">DNA recombination</keyword>
<organism evidence="5 6">
    <name type="scientific">Brachybacterium endophyticum</name>
    <dbReference type="NCBI Taxonomy" id="2182385"/>
    <lineage>
        <taxon>Bacteria</taxon>
        <taxon>Bacillati</taxon>
        <taxon>Actinomycetota</taxon>
        <taxon>Actinomycetes</taxon>
        <taxon>Micrococcales</taxon>
        <taxon>Dermabacteraceae</taxon>
        <taxon>Brachybacterium</taxon>
    </lineage>
</organism>
<protein>
    <recommendedName>
        <fullName evidence="7">Recombinase family protein</fullName>
    </recommendedName>
</protein>
<dbReference type="OrthoDB" id="4500247at2"/>
<dbReference type="InterPro" id="IPR006119">
    <property type="entry name" value="Resolv_N"/>
</dbReference>
<dbReference type="SMART" id="SM00857">
    <property type="entry name" value="Resolvase"/>
    <property type="match status" value="1"/>
</dbReference>
<dbReference type="CDD" id="cd00338">
    <property type="entry name" value="Ser_Recombinase"/>
    <property type="match status" value="1"/>
</dbReference>
<feature type="domain" description="Recombinase" evidence="4">
    <location>
        <begin position="164"/>
        <end position="276"/>
    </location>
</feature>
<evidence type="ECO:0008006" key="7">
    <source>
        <dbReference type="Google" id="ProtNLM"/>
    </source>
</evidence>
<keyword evidence="1" id="KW-0238">DNA-binding</keyword>
<feature type="domain" description="Resolvase/invertase-type recombinase catalytic" evidence="3">
    <location>
        <begin position="11"/>
        <end position="158"/>
    </location>
</feature>
<dbReference type="PROSITE" id="PS51737">
    <property type="entry name" value="RECOMBINASE_DNA_BIND"/>
    <property type="match status" value="1"/>
</dbReference>
<dbReference type="SUPFAM" id="SSF53041">
    <property type="entry name" value="Resolvase-like"/>
    <property type="match status" value="1"/>
</dbReference>
<dbReference type="Pfam" id="PF00239">
    <property type="entry name" value="Resolvase"/>
    <property type="match status" value="1"/>
</dbReference>
<reference evidence="5 6" key="1">
    <citation type="submission" date="2018-05" db="EMBL/GenBank/DDBJ databases">
        <title>Brachybacterium sp. M1HQ-2T, whole genome shotgun sequence.</title>
        <authorList>
            <person name="Tuo L."/>
        </authorList>
    </citation>
    <scope>NUCLEOTIDE SEQUENCE [LARGE SCALE GENOMIC DNA]</scope>
    <source>
        <strain evidence="5 6">M1HQ-2</strain>
    </source>
</reference>
<evidence type="ECO:0000259" key="4">
    <source>
        <dbReference type="PROSITE" id="PS51737"/>
    </source>
</evidence>
<proteinExistence type="predicted"/>
<dbReference type="Gene3D" id="3.90.1750.20">
    <property type="entry name" value="Putative Large Serine Recombinase, Chain B, Domain 2"/>
    <property type="match status" value="1"/>
</dbReference>
<evidence type="ECO:0000259" key="3">
    <source>
        <dbReference type="PROSITE" id="PS51736"/>
    </source>
</evidence>
<dbReference type="Proteomes" id="UP000245590">
    <property type="component" value="Unassembled WGS sequence"/>
</dbReference>
<dbReference type="GO" id="GO:0000150">
    <property type="term" value="F:DNA strand exchange activity"/>
    <property type="evidence" value="ECO:0007669"/>
    <property type="project" value="InterPro"/>
</dbReference>
<dbReference type="Gene3D" id="3.40.50.1390">
    <property type="entry name" value="Resolvase, N-terminal catalytic domain"/>
    <property type="match status" value="1"/>
</dbReference>